<feature type="transmembrane region" description="Helical" evidence="9">
    <location>
        <begin position="210"/>
        <end position="227"/>
    </location>
</feature>
<dbReference type="PANTHER" id="PTHR21397">
    <property type="entry name" value="CHROMATIN COMPLEXES SUBUNIT BAP18-RELATED"/>
    <property type="match status" value="1"/>
</dbReference>
<reference evidence="11" key="1">
    <citation type="submission" date="2020-11" db="EMBL/GenBank/DDBJ databases">
        <authorList>
            <person name="Tran Van P."/>
        </authorList>
    </citation>
    <scope>NUCLEOTIDE SEQUENCE</scope>
</reference>
<dbReference type="AlphaFoldDB" id="A0A7R9BL34"/>
<dbReference type="CDD" id="cd22209">
    <property type="entry name" value="EMC10"/>
    <property type="match status" value="1"/>
</dbReference>
<evidence type="ECO:0000256" key="6">
    <source>
        <dbReference type="ARBA" id="ARBA00022824"/>
    </source>
</evidence>
<keyword evidence="6" id="KW-0256">Endoplasmic reticulum</keyword>
<dbReference type="PANTHER" id="PTHR21397:SF4">
    <property type="entry name" value="ER MEMBRANE PROTEIN COMPLEX SUBUNIT 10"/>
    <property type="match status" value="1"/>
</dbReference>
<organism evidence="11">
    <name type="scientific">Notodromas monacha</name>
    <dbReference type="NCBI Taxonomy" id="399045"/>
    <lineage>
        <taxon>Eukaryota</taxon>
        <taxon>Metazoa</taxon>
        <taxon>Ecdysozoa</taxon>
        <taxon>Arthropoda</taxon>
        <taxon>Crustacea</taxon>
        <taxon>Oligostraca</taxon>
        <taxon>Ostracoda</taxon>
        <taxon>Podocopa</taxon>
        <taxon>Podocopida</taxon>
        <taxon>Cypridocopina</taxon>
        <taxon>Cypridoidea</taxon>
        <taxon>Cyprididae</taxon>
        <taxon>Notodromas</taxon>
    </lineage>
</organism>
<accession>A0A7R9BL34</accession>
<keyword evidence="12" id="KW-1185">Reference proteome</keyword>
<comment type="subcellular location">
    <subcellularLocation>
        <location evidence="1">Endoplasmic reticulum membrane</location>
        <topology evidence="1">Single-pass type I membrane protein</topology>
    </subcellularLocation>
</comment>
<dbReference type="EMBL" id="OA882906">
    <property type="protein sequence ID" value="CAD7277320.1"/>
    <property type="molecule type" value="Genomic_DNA"/>
</dbReference>
<keyword evidence="7 9" id="KW-1133">Transmembrane helix</keyword>
<evidence type="ECO:0000256" key="10">
    <source>
        <dbReference type="SAM" id="SignalP"/>
    </source>
</evidence>
<dbReference type="EMBL" id="CAJPEX010000869">
    <property type="protein sequence ID" value="CAG0917472.1"/>
    <property type="molecule type" value="Genomic_DNA"/>
</dbReference>
<comment type="similarity">
    <text evidence="2">Belongs to the EMC10 family.</text>
</comment>
<evidence type="ECO:0000256" key="9">
    <source>
        <dbReference type="SAM" id="Phobius"/>
    </source>
</evidence>
<evidence type="ECO:0000256" key="5">
    <source>
        <dbReference type="ARBA" id="ARBA00022729"/>
    </source>
</evidence>
<keyword evidence="5 10" id="KW-0732">Signal</keyword>
<evidence type="ECO:0000313" key="12">
    <source>
        <dbReference type="Proteomes" id="UP000678499"/>
    </source>
</evidence>
<sequence length="237" mass="25910">MRGLEIIKMLPAISAALCFVCVQAQIDVEITSDDTPSLGRLVFDIEHSFGGEEYSVRGQVVVQSLKSKTGWISQSVPLTLEERNRLKKLAENKGVYKVRVPTPGKNSDYVSTIAPACGLLETGLKDILILTLDSSGNLLGISDIVPVGSCGAAFDWLEPKDFEFNTTLEIRTIEPGPIPETASYIQKIEQEKLAKERGEGKDNRSFFSKYWMYIVIGLVFLMMTGANNPEQGGSAGS</sequence>
<evidence type="ECO:0000256" key="3">
    <source>
        <dbReference type="ARBA" id="ARBA00020105"/>
    </source>
</evidence>
<evidence type="ECO:0000256" key="7">
    <source>
        <dbReference type="ARBA" id="ARBA00022989"/>
    </source>
</evidence>
<evidence type="ECO:0000313" key="11">
    <source>
        <dbReference type="EMBL" id="CAD7277320.1"/>
    </source>
</evidence>
<proteinExistence type="inferred from homology"/>
<dbReference type="OrthoDB" id="1894652at2759"/>
<evidence type="ECO:0000256" key="2">
    <source>
        <dbReference type="ARBA" id="ARBA00007695"/>
    </source>
</evidence>
<keyword evidence="8 9" id="KW-0472">Membrane</keyword>
<evidence type="ECO:0000256" key="8">
    <source>
        <dbReference type="ARBA" id="ARBA00023136"/>
    </source>
</evidence>
<gene>
    <name evidence="11" type="ORF">NMOB1V02_LOCUS5055</name>
</gene>
<keyword evidence="4 9" id="KW-0812">Transmembrane</keyword>
<dbReference type="Proteomes" id="UP000678499">
    <property type="component" value="Unassembled WGS sequence"/>
</dbReference>
<feature type="signal peptide" evidence="10">
    <location>
        <begin position="1"/>
        <end position="24"/>
    </location>
</feature>
<evidence type="ECO:0000256" key="4">
    <source>
        <dbReference type="ARBA" id="ARBA00022692"/>
    </source>
</evidence>
<evidence type="ECO:0000256" key="1">
    <source>
        <dbReference type="ARBA" id="ARBA00004115"/>
    </source>
</evidence>
<dbReference type="GO" id="GO:0072546">
    <property type="term" value="C:EMC complex"/>
    <property type="evidence" value="ECO:0007669"/>
    <property type="project" value="TreeGrafter"/>
</dbReference>
<protein>
    <recommendedName>
        <fullName evidence="3">ER membrane protein complex subunit 10</fullName>
    </recommendedName>
</protein>
<feature type="chain" id="PRO_5036402952" description="ER membrane protein complex subunit 10" evidence="10">
    <location>
        <begin position="25"/>
        <end position="237"/>
    </location>
</feature>
<name>A0A7R9BL34_9CRUS</name>
<dbReference type="Pfam" id="PF21203">
    <property type="entry name" value="ECM10"/>
    <property type="match status" value="1"/>
</dbReference>